<evidence type="ECO:0000256" key="6">
    <source>
        <dbReference type="ARBA" id="ARBA00023242"/>
    </source>
</evidence>
<evidence type="ECO:0000256" key="7">
    <source>
        <dbReference type="SAM" id="MobiDB-lite"/>
    </source>
</evidence>
<reference evidence="9 10" key="1">
    <citation type="submission" date="2022-05" db="EMBL/GenBank/DDBJ databases">
        <authorList>
            <consortium name="Genoscope - CEA"/>
            <person name="William W."/>
        </authorList>
    </citation>
    <scope>NUCLEOTIDE SEQUENCE [LARGE SCALE GENOMIC DNA]</scope>
</reference>
<dbReference type="InterPro" id="IPR006936">
    <property type="entry name" value="ALOG_dom"/>
</dbReference>
<dbReference type="EMBL" id="CALNXK010000069">
    <property type="protein sequence ID" value="CAH3142534.1"/>
    <property type="molecule type" value="Genomic_DNA"/>
</dbReference>
<comment type="caution">
    <text evidence="9">The sequence shown here is derived from an EMBL/GenBank/DDBJ whole genome shotgun (WGS) entry which is preliminary data.</text>
</comment>
<keyword evidence="6" id="KW-0539">Nucleus</keyword>
<dbReference type="Proteomes" id="UP001159405">
    <property type="component" value="Unassembled WGS sequence"/>
</dbReference>
<evidence type="ECO:0000256" key="1">
    <source>
        <dbReference type="ARBA" id="ARBA00004123"/>
    </source>
</evidence>
<keyword evidence="10" id="KW-1185">Reference proteome</keyword>
<dbReference type="PROSITE" id="PS51697">
    <property type="entry name" value="ALOG"/>
    <property type="match status" value="1"/>
</dbReference>
<evidence type="ECO:0000256" key="2">
    <source>
        <dbReference type="ARBA" id="ARBA00010308"/>
    </source>
</evidence>
<gene>
    <name evidence="9" type="ORF">PLOB_00042405</name>
</gene>
<feature type="region of interest" description="Disordered" evidence="7">
    <location>
        <begin position="489"/>
        <end position="513"/>
    </location>
</feature>
<proteinExistence type="inferred from homology"/>
<evidence type="ECO:0000256" key="5">
    <source>
        <dbReference type="ARBA" id="ARBA00023163"/>
    </source>
</evidence>
<name>A0ABN8PIU4_9CNID</name>
<comment type="similarity">
    <text evidence="2">Belongs to the plant homeotic and developmental regulators ALOG protein family.</text>
</comment>
<evidence type="ECO:0000313" key="10">
    <source>
        <dbReference type="Proteomes" id="UP001159405"/>
    </source>
</evidence>
<evidence type="ECO:0000313" key="9">
    <source>
        <dbReference type="EMBL" id="CAH3142534.1"/>
    </source>
</evidence>
<keyword evidence="4" id="KW-0238">DNA-binding</keyword>
<keyword evidence="5" id="KW-0804">Transcription</keyword>
<dbReference type="PANTHER" id="PTHR31165:SF2">
    <property type="entry name" value="ALOG DOMAIN-CONTAINING PROTEIN"/>
    <property type="match status" value="1"/>
</dbReference>
<comment type="subcellular location">
    <subcellularLocation>
        <location evidence="1">Nucleus</location>
    </subcellularLocation>
</comment>
<dbReference type="Pfam" id="PF04852">
    <property type="entry name" value="ALOG_dom"/>
    <property type="match status" value="1"/>
</dbReference>
<feature type="compositionally biased region" description="Low complexity" evidence="7">
    <location>
        <begin position="500"/>
        <end position="513"/>
    </location>
</feature>
<evidence type="ECO:0000256" key="4">
    <source>
        <dbReference type="ARBA" id="ARBA00023125"/>
    </source>
</evidence>
<feature type="domain" description="ALOG" evidence="8">
    <location>
        <begin position="368"/>
        <end position="501"/>
    </location>
</feature>
<sequence>MPFWQPFRSLLMRRGFLVIRRPRDMKQFFARPDPFPLPWSLVISLLVSLAVKRRARLPILSPRCPDNGVPVVSIPTQDGIRRNARPLMFEMFRLAAHPIVIREALALKNTILAGAGSLAASRIDAHVDSLPLVRAWSNQGVYVPSGDNPADTPSRALSDSDCMLSPRFWREVERCWGPHSIDLMALDSNAPRDSHGVRLRHFTPWPSVESAGVNIFTQTLQPSDNAYVFLPLALVGIVLRFLSSQPCPFTFVTPDPHPRRYWWPIISGRSTDSVRLGALGDLDVLLFPTPNGSFLTKPLPWDLWAFRVPVQCNECSYPNDDCFQFCQRCGLQRYGSNALGPSSKKFKIDLEQLEARIKDLDSARASTAYQRQKSQLEAEFSGFLASLQPRKSLFSSTPRDIVRFLVWKDGKGKTMVHKDSCQFFGLQGKQTCNCPTRLSAGTVDSLIGKLRSIFNALGRTSDWDDRFGSGNPASHLCVKQYLKSIQSEQSQARVSPKQATPSSLTSTRSSCTT</sequence>
<feature type="compositionally biased region" description="Polar residues" evidence="7">
    <location>
        <begin position="489"/>
        <end position="499"/>
    </location>
</feature>
<keyword evidence="3" id="KW-0805">Transcription regulation</keyword>
<organism evidence="9 10">
    <name type="scientific">Porites lobata</name>
    <dbReference type="NCBI Taxonomy" id="104759"/>
    <lineage>
        <taxon>Eukaryota</taxon>
        <taxon>Metazoa</taxon>
        <taxon>Cnidaria</taxon>
        <taxon>Anthozoa</taxon>
        <taxon>Hexacorallia</taxon>
        <taxon>Scleractinia</taxon>
        <taxon>Fungiina</taxon>
        <taxon>Poritidae</taxon>
        <taxon>Porites</taxon>
    </lineage>
</organism>
<accession>A0ABN8PIU4</accession>
<evidence type="ECO:0000256" key="3">
    <source>
        <dbReference type="ARBA" id="ARBA00023015"/>
    </source>
</evidence>
<dbReference type="PANTHER" id="PTHR31165">
    <property type="entry name" value="PROTEIN G1-LIKE2"/>
    <property type="match status" value="1"/>
</dbReference>
<protein>
    <recommendedName>
        <fullName evidence="8">ALOG domain-containing protein</fullName>
    </recommendedName>
</protein>
<dbReference type="InterPro" id="IPR040222">
    <property type="entry name" value="ALOG"/>
</dbReference>
<evidence type="ECO:0000259" key="8">
    <source>
        <dbReference type="PROSITE" id="PS51697"/>
    </source>
</evidence>